<keyword evidence="2" id="KW-0813">Transport</keyword>
<reference evidence="11" key="1">
    <citation type="submission" date="2010-10" db="EMBL/GenBank/DDBJ databases">
        <title>Complete sequence of Enterobacter cloacae SCF1.</title>
        <authorList>
            <consortium name="US DOE Joint Genome Institute"/>
            <person name="Lucas S."/>
            <person name="Copeland A."/>
            <person name="Lapidus A."/>
            <person name="Cheng J.-F."/>
            <person name="Bruce D."/>
            <person name="Goodwin L."/>
            <person name="Pitluck S."/>
            <person name="Davenport K."/>
            <person name="Detter J.C."/>
            <person name="Han C."/>
            <person name="Tapia R."/>
            <person name="Land M."/>
            <person name="Hauser L."/>
            <person name="Chang Y.-J."/>
            <person name="Jeffries C."/>
            <person name="Kyrpides N."/>
            <person name="Ivanova N."/>
            <person name="Mikhailova N."/>
            <person name="DeAngelis K."/>
            <person name="Arkin A.P."/>
            <person name="Chivian D."/>
            <person name="Edwards B."/>
            <person name="Woo H."/>
            <person name="Hazen T.C."/>
            <person name="Woyke T."/>
        </authorList>
    </citation>
    <scope>NUCLEOTIDE SEQUENCE [LARGE SCALE GENOMIC DNA]</scope>
    <source>
        <strain evidence="11">SCF1</strain>
    </source>
</reference>
<evidence type="ECO:0000256" key="9">
    <source>
        <dbReference type="SAM" id="Phobius"/>
    </source>
</evidence>
<evidence type="ECO:0000256" key="8">
    <source>
        <dbReference type="ARBA" id="ARBA00023136"/>
    </source>
</evidence>
<feature type="transmembrane region" description="Helical" evidence="9">
    <location>
        <begin position="32"/>
        <end position="59"/>
    </location>
</feature>
<gene>
    <name evidence="10" type="ordered locus">Entcl_4110</name>
</gene>
<comment type="subcellular location">
    <subcellularLocation>
        <location evidence="1">Cell membrane</location>
        <topology evidence="1">Multi-pass membrane protein</topology>
    </subcellularLocation>
</comment>
<evidence type="ECO:0000313" key="11">
    <source>
        <dbReference type="Proteomes" id="UP000006872"/>
    </source>
</evidence>
<dbReference type="Proteomes" id="UP000006872">
    <property type="component" value="Chromosome"/>
</dbReference>
<evidence type="ECO:0000313" key="10">
    <source>
        <dbReference type="EMBL" id="ADO50343.1"/>
    </source>
</evidence>
<keyword evidence="5" id="KW-0598">Phosphotransferase system</keyword>
<feature type="transmembrane region" description="Helical" evidence="9">
    <location>
        <begin position="140"/>
        <end position="160"/>
    </location>
</feature>
<dbReference type="AlphaFoldDB" id="E3G2C6"/>
<reference evidence="10 11" key="2">
    <citation type="journal article" date="2011" name="Stand. Genomic Sci.">
        <title>Complete genome sequence of 'Enterobacter lignolyticus' SCF1.</title>
        <authorList>
            <person name="Deangelis K.M."/>
            <person name="D'Haeseleer P."/>
            <person name="Chivian D."/>
            <person name="Fortney J.L."/>
            <person name="Khudyakov J."/>
            <person name="Simmons B."/>
            <person name="Woo H."/>
            <person name="Arkin A.P."/>
            <person name="Davenport K.W."/>
            <person name="Goodwin L."/>
            <person name="Chen A."/>
            <person name="Ivanova N."/>
            <person name="Kyrpides N.C."/>
            <person name="Mavromatis K."/>
            <person name="Woyke T."/>
            <person name="Hazen T.C."/>
        </authorList>
    </citation>
    <scope>NUCLEOTIDE SEQUENCE [LARGE SCALE GENOMIC DNA]</scope>
    <source>
        <strain evidence="10 11">SCF1</strain>
    </source>
</reference>
<dbReference type="RefSeq" id="WP_013368059.1">
    <property type="nucleotide sequence ID" value="NC_014618.1"/>
</dbReference>
<keyword evidence="8 9" id="KW-0472">Membrane</keyword>
<evidence type="ECO:0000256" key="7">
    <source>
        <dbReference type="ARBA" id="ARBA00022989"/>
    </source>
</evidence>
<feature type="transmembrane region" description="Helical" evidence="9">
    <location>
        <begin position="95"/>
        <end position="119"/>
    </location>
</feature>
<evidence type="ECO:0000256" key="5">
    <source>
        <dbReference type="ARBA" id="ARBA00022683"/>
    </source>
</evidence>
<dbReference type="Pfam" id="PF03609">
    <property type="entry name" value="EII-Sor"/>
    <property type="match status" value="1"/>
</dbReference>
<dbReference type="PROSITE" id="PS51106">
    <property type="entry name" value="PTS_EIIC_TYPE_4"/>
    <property type="match status" value="1"/>
</dbReference>
<keyword evidence="3" id="KW-1003">Cell membrane</keyword>
<name>E3G2C6_ENTLS</name>
<evidence type="ECO:0000256" key="6">
    <source>
        <dbReference type="ARBA" id="ARBA00022692"/>
    </source>
</evidence>
<dbReference type="PANTHER" id="PTHR32502">
    <property type="entry name" value="N-ACETYLGALACTOSAMINE PERMEASE II COMPONENT-RELATED"/>
    <property type="match status" value="1"/>
</dbReference>
<keyword evidence="11" id="KW-1185">Reference proteome</keyword>
<proteinExistence type="predicted"/>
<dbReference type="HOGENOM" id="CLU_069101_2_1_6"/>
<dbReference type="PANTHER" id="PTHR32502:SF8">
    <property type="entry name" value="N-ACETYLGALACTOSAMINE PERMEASE IIC COMPONENT 1"/>
    <property type="match status" value="1"/>
</dbReference>
<organism evidence="10 11">
    <name type="scientific">Enterobacter lignolyticus (strain SCF1)</name>
    <dbReference type="NCBI Taxonomy" id="701347"/>
    <lineage>
        <taxon>Bacteria</taxon>
        <taxon>Pseudomonadati</taxon>
        <taxon>Pseudomonadota</taxon>
        <taxon>Gammaproteobacteria</taxon>
        <taxon>Enterobacterales</taxon>
        <taxon>Enterobacteriaceae</taxon>
        <taxon>Pluralibacter</taxon>
    </lineage>
</organism>
<dbReference type="GO" id="GO:0005886">
    <property type="term" value="C:plasma membrane"/>
    <property type="evidence" value="ECO:0007669"/>
    <property type="project" value="UniProtKB-SubCell"/>
</dbReference>
<sequence>MELTTVLLVALVAAFTGADSFAEQFQTYRPIVVGFLIGLVLGDVKTGLMVGAILELVFLGQTAAFGGAQPPNMVIGTVIGVTFTIVSGLDPKVSVALAVPFAILMQAIMTAFCTFLAVYMHKNDRYIETMNLSGFGRTQWTGLGLAFVLYFTVAFIPIYFGAEQASGFIKSLPEFVIHGLSVAGGILPAVGFAMLLKMMWKRQHILFLIGGFAAVSYLKMPILALAIFGACFAAYDFFSHQYRQQTMAKAVPETEEEEGI</sequence>
<feature type="transmembrane region" description="Helical" evidence="9">
    <location>
        <begin position="205"/>
        <end position="235"/>
    </location>
</feature>
<dbReference type="EMBL" id="CP002272">
    <property type="protein sequence ID" value="ADO50343.1"/>
    <property type="molecule type" value="Genomic_DNA"/>
</dbReference>
<feature type="transmembrane region" description="Helical" evidence="9">
    <location>
        <begin position="175"/>
        <end position="196"/>
    </location>
</feature>
<accession>E3G2C6</accession>
<dbReference type="GO" id="GO:0009401">
    <property type="term" value="P:phosphoenolpyruvate-dependent sugar phosphotransferase system"/>
    <property type="evidence" value="ECO:0007669"/>
    <property type="project" value="UniProtKB-KW"/>
</dbReference>
<keyword evidence="6 9" id="KW-0812">Transmembrane</keyword>
<dbReference type="KEGG" id="esc:Entcl_4110"/>
<evidence type="ECO:0000256" key="4">
    <source>
        <dbReference type="ARBA" id="ARBA00022597"/>
    </source>
</evidence>
<evidence type="ECO:0000256" key="1">
    <source>
        <dbReference type="ARBA" id="ARBA00004651"/>
    </source>
</evidence>
<dbReference type="eggNOG" id="COG3715">
    <property type="taxonomic scope" value="Bacteria"/>
</dbReference>
<dbReference type="InterPro" id="IPR050303">
    <property type="entry name" value="GatZ_KbaZ_carbometab"/>
</dbReference>
<dbReference type="InterPro" id="IPR004700">
    <property type="entry name" value="PTS_IIC_man"/>
</dbReference>
<evidence type="ECO:0000256" key="2">
    <source>
        <dbReference type="ARBA" id="ARBA00022448"/>
    </source>
</evidence>
<evidence type="ECO:0000256" key="3">
    <source>
        <dbReference type="ARBA" id="ARBA00022475"/>
    </source>
</evidence>
<protein>
    <submittedName>
        <fullName evidence="10">Phosphotransferase system PTS sorbose-specific IIC subunit</fullName>
    </submittedName>
</protein>
<keyword evidence="4" id="KW-0762">Sugar transport</keyword>
<feature type="transmembrane region" description="Helical" evidence="9">
    <location>
        <begin position="71"/>
        <end position="89"/>
    </location>
</feature>
<dbReference type="STRING" id="701347.Entcl_4110"/>
<keyword evidence="7 9" id="KW-1133">Transmembrane helix</keyword>